<dbReference type="EnsemblMetazoa" id="ACUA014307-RA">
    <property type="protein sequence ID" value="ACUA014307-PA"/>
    <property type="gene ID" value="ACUA014307"/>
</dbReference>
<keyword evidence="2" id="KW-1185">Reference proteome</keyword>
<dbReference type="Proteomes" id="UP000075883">
    <property type="component" value="Unassembled WGS sequence"/>
</dbReference>
<dbReference type="VEuPathDB" id="VectorBase:ACUA014307"/>
<protein>
    <submittedName>
        <fullName evidence="1">Uncharacterized protein</fullName>
    </submittedName>
</protein>
<organism evidence="1 2">
    <name type="scientific">Anopheles culicifacies</name>
    <dbReference type="NCBI Taxonomy" id="139723"/>
    <lineage>
        <taxon>Eukaryota</taxon>
        <taxon>Metazoa</taxon>
        <taxon>Ecdysozoa</taxon>
        <taxon>Arthropoda</taxon>
        <taxon>Hexapoda</taxon>
        <taxon>Insecta</taxon>
        <taxon>Pterygota</taxon>
        <taxon>Neoptera</taxon>
        <taxon>Endopterygota</taxon>
        <taxon>Diptera</taxon>
        <taxon>Nematocera</taxon>
        <taxon>Culicoidea</taxon>
        <taxon>Culicidae</taxon>
        <taxon>Anophelinae</taxon>
        <taxon>Anopheles</taxon>
        <taxon>culicifacies species complex</taxon>
    </lineage>
</organism>
<name>A0A182MBN2_9DIPT</name>
<dbReference type="AlphaFoldDB" id="A0A182MBN2"/>
<reference evidence="1" key="2">
    <citation type="submission" date="2020-05" db="UniProtKB">
        <authorList>
            <consortium name="EnsemblMetazoa"/>
        </authorList>
    </citation>
    <scope>IDENTIFICATION</scope>
    <source>
        <strain evidence="1">A-37</strain>
    </source>
</reference>
<accession>A0A182MBN2</accession>
<evidence type="ECO:0000313" key="1">
    <source>
        <dbReference type="EnsemblMetazoa" id="ACUA014307-PA"/>
    </source>
</evidence>
<dbReference type="EMBL" id="AXCM01001015">
    <property type="status" value="NOT_ANNOTATED_CDS"/>
    <property type="molecule type" value="Genomic_DNA"/>
</dbReference>
<evidence type="ECO:0000313" key="2">
    <source>
        <dbReference type="Proteomes" id="UP000075883"/>
    </source>
</evidence>
<proteinExistence type="predicted"/>
<sequence length="106" mass="11230">MHGVTPKTSAVIWLKSRSSAAGAVTVSLGRNTSLRTRNVQVTRLYVRQAAAGALSDGFICTGITGAGGSAIAPSSSFSLYTDPNGWKSLIKFYSVDMNKRNYLLVS</sequence>
<reference evidence="2" key="1">
    <citation type="submission" date="2013-09" db="EMBL/GenBank/DDBJ databases">
        <title>The Genome Sequence of Anopheles culicifacies species A.</title>
        <authorList>
            <consortium name="The Broad Institute Genomics Platform"/>
            <person name="Neafsey D.E."/>
            <person name="Besansky N."/>
            <person name="Howell P."/>
            <person name="Walton C."/>
            <person name="Young S.K."/>
            <person name="Zeng Q."/>
            <person name="Gargeya S."/>
            <person name="Fitzgerald M."/>
            <person name="Haas B."/>
            <person name="Abouelleil A."/>
            <person name="Allen A.W."/>
            <person name="Alvarado L."/>
            <person name="Arachchi H.M."/>
            <person name="Berlin A.M."/>
            <person name="Chapman S.B."/>
            <person name="Gainer-Dewar J."/>
            <person name="Goldberg J."/>
            <person name="Griggs A."/>
            <person name="Gujja S."/>
            <person name="Hansen M."/>
            <person name="Howarth C."/>
            <person name="Imamovic A."/>
            <person name="Ireland A."/>
            <person name="Larimer J."/>
            <person name="McCowan C."/>
            <person name="Murphy C."/>
            <person name="Pearson M."/>
            <person name="Poon T.W."/>
            <person name="Priest M."/>
            <person name="Roberts A."/>
            <person name="Saif S."/>
            <person name="Shea T."/>
            <person name="Sisk P."/>
            <person name="Sykes S."/>
            <person name="Wortman J."/>
            <person name="Nusbaum C."/>
            <person name="Birren B."/>
        </authorList>
    </citation>
    <scope>NUCLEOTIDE SEQUENCE [LARGE SCALE GENOMIC DNA]</scope>
    <source>
        <strain evidence="2">A-37</strain>
    </source>
</reference>